<comment type="caution">
    <text evidence="3">The sequence shown here is derived from an EMBL/GenBank/DDBJ whole genome shotgun (WGS) entry which is preliminary data.</text>
</comment>
<dbReference type="EMBL" id="BMDO01000005">
    <property type="protein sequence ID" value="GGI50860.1"/>
    <property type="molecule type" value="Genomic_DNA"/>
</dbReference>
<dbReference type="Gene3D" id="3.90.1580.10">
    <property type="entry name" value="paralog of FGE (formylglycine-generating enzyme)"/>
    <property type="match status" value="1"/>
</dbReference>
<keyword evidence="4" id="KW-1185">Reference proteome</keyword>
<dbReference type="Proteomes" id="UP000662074">
    <property type="component" value="Unassembled WGS sequence"/>
</dbReference>
<dbReference type="PANTHER" id="PTHR23150:SF19">
    <property type="entry name" value="FORMYLGLYCINE-GENERATING ENZYME"/>
    <property type="match status" value="1"/>
</dbReference>
<protein>
    <recommendedName>
        <fullName evidence="2">Sulfatase-modifying factor enzyme-like domain-containing protein</fullName>
    </recommendedName>
</protein>
<dbReference type="SUPFAM" id="SSF56436">
    <property type="entry name" value="C-type lectin-like"/>
    <property type="match status" value="1"/>
</dbReference>
<sequence>MSRKLFCVACCLLVVLSVATKGQNTPASTKNMVLVNTGTYFTGLDSAGVRRAMLNYVLPASYFSQERPAMRVTVASCYMDKYEVTNAQFKEFIDANPQWSKDNIPDSLHNGNYLKHWDHNTYPKKLKNCPVVYVSWYAANAYAAWKGKRLPTEAEWDYAANGAQQVAEFPWGNTSADAGKANYLASGYNGVVTVGKYKPNPLGIYDMAGNAAEFCLDTWRQDKYAELADYKKLTYQYSTSDKDKAVLRGGSWQSPAVDLRTTSRRSISKTDSNEFVGFRCAMSAPKKVISN</sequence>
<feature type="chain" id="PRO_5036711097" description="Sulfatase-modifying factor enzyme-like domain-containing protein" evidence="1">
    <location>
        <begin position="23"/>
        <end position="291"/>
    </location>
</feature>
<organism evidence="3 4">
    <name type="scientific">Mucilaginibacter galii</name>
    <dbReference type="NCBI Taxonomy" id="2005073"/>
    <lineage>
        <taxon>Bacteria</taxon>
        <taxon>Pseudomonadati</taxon>
        <taxon>Bacteroidota</taxon>
        <taxon>Sphingobacteriia</taxon>
        <taxon>Sphingobacteriales</taxon>
        <taxon>Sphingobacteriaceae</taxon>
        <taxon>Mucilaginibacter</taxon>
    </lineage>
</organism>
<evidence type="ECO:0000259" key="2">
    <source>
        <dbReference type="Pfam" id="PF03781"/>
    </source>
</evidence>
<dbReference type="InterPro" id="IPR042095">
    <property type="entry name" value="SUMF_sf"/>
</dbReference>
<reference evidence="3" key="1">
    <citation type="journal article" date="2014" name="Int. J. Syst. Evol. Microbiol.">
        <title>Complete genome sequence of Corynebacterium casei LMG S-19264T (=DSM 44701T), isolated from a smear-ripened cheese.</title>
        <authorList>
            <consortium name="US DOE Joint Genome Institute (JGI-PGF)"/>
            <person name="Walter F."/>
            <person name="Albersmeier A."/>
            <person name="Kalinowski J."/>
            <person name="Ruckert C."/>
        </authorList>
    </citation>
    <scope>NUCLEOTIDE SEQUENCE</scope>
    <source>
        <strain evidence="3">CCM 8711</strain>
    </source>
</reference>
<evidence type="ECO:0000256" key="1">
    <source>
        <dbReference type="SAM" id="SignalP"/>
    </source>
</evidence>
<evidence type="ECO:0000313" key="4">
    <source>
        <dbReference type="Proteomes" id="UP000662074"/>
    </source>
</evidence>
<keyword evidence="1" id="KW-0732">Signal</keyword>
<dbReference type="AlphaFoldDB" id="A0A917J830"/>
<proteinExistence type="predicted"/>
<evidence type="ECO:0000313" key="3">
    <source>
        <dbReference type="EMBL" id="GGI50860.1"/>
    </source>
</evidence>
<feature type="signal peptide" evidence="1">
    <location>
        <begin position="1"/>
        <end position="22"/>
    </location>
</feature>
<dbReference type="PANTHER" id="PTHR23150">
    <property type="entry name" value="SULFATASE MODIFYING FACTOR 1, 2"/>
    <property type="match status" value="1"/>
</dbReference>
<gene>
    <name evidence="3" type="ORF">GCM10011425_20720</name>
</gene>
<dbReference type="InterPro" id="IPR051043">
    <property type="entry name" value="Sulfatase_Mod_Factor_Kinase"/>
</dbReference>
<dbReference type="InterPro" id="IPR016187">
    <property type="entry name" value="CTDL_fold"/>
</dbReference>
<dbReference type="GO" id="GO:0120147">
    <property type="term" value="F:formylglycine-generating oxidase activity"/>
    <property type="evidence" value="ECO:0007669"/>
    <property type="project" value="TreeGrafter"/>
</dbReference>
<feature type="domain" description="Sulfatase-modifying factor enzyme-like" evidence="2">
    <location>
        <begin position="30"/>
        <end position="281"/>
    </location>
</feature>
<dbReference type="RefSeq" id="WP_188416407.1">
    <property type="nucleotide sequence ID" value="NZ_BMDO01000005.1"/>
</dbReference>
<accession>A0A917J830</accession>
<dbReference type="Pfam" id="PF03781">
    <property type="entry name" value="FGE-sulfatase"/>
    <property type="match status" value="1"/>
</dbReference>
<reference evidence="3" key="2">
    <citation type="submission" date="2020-09" db="EMBL/GenBank/DDBJ databases">
        <authorList>
            <person name="Sun Q."/>
            <person name="Sedlacek I."/>
        </authorList>
    </citation>
    <scope>NUCLEOTIDE SEQUENCE</scope>
    <source>
        <strain evidence="3">CCM 8711</strain>
    </source>
</reference>
<name>A0A917J830_9SPHI</name>
<dbReference type="InterPro" id="IPR005532">
    <property type="entry name" value="SUMF_dom"/>
</dbReference>